<dbReference type="AlphaFoldDB" id="A0A0E9MRX3"/>
<dbReference type="PANTHER" id="PTHR31609">
    <property type="entry name" value="YDJC DEACETYLASE FAMILY MEMBER"/>
    <property type="match status" value="1"/>
</dbReference>
<dbReference type="Gene3D" id="3.20.20.370">
    <property type="entry name" value="Glycoside hydrolase/deacetylase"/>
    <property type="match status" value="1"/>
</dbReference>
<dbReference type="GO" id="GO:0046872">
    <property type="term" value="F:metal ion binding"/>
    <property type="evidence" value="ECO:0007669"/>
    <property type="project" value="UniProtKB-KW"/>
</dbReference>
<dbReference type="GO" id="GO:0005975">
    <property type="term" value="P:carbohydrate metabolic process"/>
    <property type="evidence" value="ECO:0007669"/>
    <property type="project" value="InterPro"/>
</dbReference>
<reference evidence="6 7" key="1">
    <citation type="submission" date="2015-04" db="EMBL/GenBank/DDBJ databases">
        <title>Whole genome shotgun sequence of Sphingomonas changbaiensis NBRC 104936.</title>
        <authorList>
            <person name="Katano-Makiyama Y."/>
            <person name="Hosoyama A."/>
            <person name="Hashimoto M."/>
            <person name="Noguchi M."/>
            <person name="Tsuchikane K."/>
            <person name="Ohji S."/>
            <person name="Yamazoe A."/>
            <person name="Ichikawa N."/>
            <person name="Kimura A."/>
            <person name="Fujita N."/>
        </authorList>
    </citation>
    <scope>NUCLEOTIDE SEQUENCE [LARGE SCALE GENOMIC DNA]</scope>
    <source>
        <strain evidence="6 7">NBRC 104936</strain>
    </source>
</reference>
<evidence type="ECO:0000313" key="6">
    <source>
        <dbReference type="EMBL" id="GAO40243.1"/>
    </source>
</evidence>
<dbReference type="InterPro" id="IPR017836">
    <property type="entry name" value="Hopanoid_biosynth-assoc_HpnK"/>
</dbReference>
<evidence type="ECO:0000256" key="2">
    <source>
        <dbReference type="ARBA" id="ARBA00022723"/>
    </source>
</evidence>
<dbReference type="NCBIfam" id="TIGR03473">
    <property type="entry name" value="HpnK"/>
    <property type="match status" value="1"/>
</dbReference>
<dbReference type="SUPFAM" id="SSF88713">
    <property type="entry name" value="Glycoside hydrolase/deacetylase"/>
    <property type="match status" value="1"/>
</dbReference>
<keyword evidence="2" id="KW-0479">Metal-binding</keyword>
<dbReference type="PANTHER" id="PTHR31609:SF1">
    <property type="entry name" value="CARBOHYDRATE DEACETYLASE"/>
    <property type="match status" value="1"/>
</dbReference>
<evidence type="ECO:0000256" key="3">
    <source>
        <dbReference type="ARBA" id="ARBA00022801"/>
    </source>
</evidence>
<dbReference type="GO" id="GO:0019213">
    <property type="term" value="F:deacetylase activity"/>
    <property type="evidence" value="ECO:0007669"/>
    <property type="project" value="TreeGrafter"/>
</dbReference>
<evidence type="ECO:0000256" key="4">
    <source>
        <dbReference type="ARBA" id="ARBA00022842"/>
    </source>
</evidence>
<dbReference type="Pfam" id="PF04794">
    <property type="entry name" value="YdjC"/>
    <property type="match status" value="1"/>
</dbReference>
<name>A0A0E9MRX3_9SPHN</name>
<dbReference type="RefSeq" id="WP_046349037.1">
    <property type="nucleotide sequence ID" value="NZ_BBWU01000045.1"/>
</dbReference>
<gene>
    <name evidence="6" type="primary">hpnK</name>
    <name evidence="6" type="ORF">SCH01S_45_00860</name>
</gene>
<evidence type="ECO:0000313" key="7">
    <source>
        <dbReference type="Proteomes" id="UP000033202"/>
    </source>
</evidence>
<organism evidence="6 7">
    <name type="scientific">Sphingomonas changbaiensis NBRC 104936</name>
    <dbReference type="NCBI Taxonomy" id="1219043"/>
    <lineage>
        <taxon>Bacteria</taxon>
        <taxon>Pseudomonadati</taxon>
        <taxon>Pseudomonadota</taxon>
        <taxon>Alphaproteobacteria</taxon>
        <taxon>Sphingomonadales</taxon>
        <taxon>Sphingomonadaceae</taxon>
        <taxon>Sphingomonas</taxon>
    </lineage>
</organism>
<evidence type="ECO:0000256" key="1">
    <source>
        <dbReference type="ARBA" id="ARBA00001946"/>
    </source>
</evidence>
<accession>A0A0E9MRX3</accession>
<keyword evidence="4" id="KW-0460">Magnesium</keyword>
<sequence>MTRRLIVTADDFGLSMEVNEAVEEAHRKGILTSTSLMTAGPAAEDAIRRAKRLPDLGVGLHLALYGAPAQAPADAIPYLVTPAGDLDGRSTATGVAMTLSSAVRRQVHREVEAQFRAYRLSGLPIGHLDGHWHCHQHPWILGIAIEVGKPLGLRTMRIPYEPVRPSVLAAKGEGWARRIAHAASHWSLAAHMRRRLKVNGMASNDWFFGKNDAGHVTPGLLQQMIAALPEGVSEIGLHPATGPWSGDHAPPPDWQASGELAALIDPDTRAACEANGVRLCRFDDLV</sequence>
<evidence type="ECO:0000256" key="5">
    <source>
        <dbReference type="ARBA" id="ARBA00023277"/>
    </source>
</evidence>
<proteinExistence type="predicted"/>
<dbReference type="GO" id="GO:0016787">
    <property type="term" value="F:hydrolase activity"/>
    <property type="evidence" value="ECO:0007669"/>
    <property type="project" value="UniProtKB-KW"/>
</dbReference>
<comment type="cofactor">
    <cofactor evidence="1">
        <name>Mg(2+)</name>
        <dbReference type="ChEBI" id="CHEBI:18420"/>
    </cofactor>
</comment>
<dbReference type="InterPro" id="IPR011330">
    <property type="entry name" value="Glyco_hydro/deAcase_b/a-brl"/>
</dbReference>
<dbReference type="STRING" id="1219043.SCH01S_45_00860"/>
<comment type="caution">
    <text evidence="6">The sequence shown here is derived from an EMBL/GenBank/DDBJ whole genome shotgun (WGS) entry which is preliminary data.</text>
</comment>
<dbReference type="Proteomes" id="UP000033202">
    <property type="component" value="Unassembled WGS sequence"/>
</dbReference>
<protein>
    <submittedName>
        <fullName evidence="6">Hopanoid biosynthesis associated protein</fullName>
    </submittedName>
</protein>
<dbReference type="EMBL" id="BBWU01000045">
    <property type="protein sequence ID" value="GAO40243.1"/>
    <property type="molecule type" value="Genomic_DNA"/>
</dbReference>
<keyword evidence="3" id="KW-0378">Hydrolase</keyword>
<dbReference type="InterPro" id="IPR006879">
    <property type="entry name" value="YdjC-like"/>
</dbReference>
<keyword evidence="7" id="KW-1185">Reference proteome</keyword>
<keyword evidence="5" id="KW-0119">Carbohydrate metabolism</keyword>